<feature type="compositionally biased region" description="Polar residues" evidence="1">
    <location>
        <begin position="91"/>
        <end position="116"/>
    </location>
</feature>
<accession>A0A2J6PEN6</accession>
<keyword evidence="3" id="KW-1185">Reference proteome</keyword>
<protein>
    <submittedName>
        <fullName evidence="2">Uncharacterized protein</fullName>
    </submittedName>
</protein>
<dbReference type="Proteomes" id="UP000235672">
    <property type="component" value="Unassembled WGS sequence"/>
</dbReference>
<evidence type="ECO:0000313" key="2">
    <source>
        <dbReference type="EMBL" id="PMD12502.1"/>
    </source>
</evidence>
<dbReference type="AlphaFoldDB" id="A0A2J6PEN6"/>
<reference evidence="2 3" key="1">
    <citation type="submission" date="2016-05" db="EMBL/GenBank/DDBJ databases">
        <title>A degradative enzymes factory behind the ericoid mycorrhizal symbiosis.</title>
        <authorList>
            <consortium name="DOE Joint Genome Institute"/>
            <person name="Martino E."/>
            <person name="Morin E."/>
            <person name="Grelet G."/>
            <person name="Kuo A."/>
            <person name="Kohler A."/>
            <person name="Daghino S."/>
            <person name="Barry K."/>
            <person name="Choi C."/>
            <person name="Cichocki N."/>
            <person name="Clum A."/>
            <person name="Copeland A."/>
            <person name="Hainaut M."/>
            <person name="Haridas S."/>
            <person name="Labutti K."/>
            <person name="Lindquist E."/>
            <person name="Lipzen A."/>
            <person name="Khouja H.-R."/>
            <person name="Murat C."/>
            <person name="Ohm R."/>
            <person name="Olson A."/>
            <person name="Spatafora J."/>
            <person name="Veneault-Fourrey C."/>
            <person name="Henrissat B."/>
            <person name="Grigoriev I."/>
            <person name="Martin F."/>
            <person name="Perotto S."/>
        </authorList>
    </citation>
    <scope>NUCLEOTIDE SEQUENCE [LARGE SCALE GENOMIC DNA]</scope>
    <source>
        <strain evidence="2 3">UAMH 7357</strain>
    </source>
</reference>
<proteinExistence type="predicted"/>
<sequence>MLKNIKNGYIDIDRTLLVFEEANLLRSFTFFVRSIRLSRSCSREGKFQGKTNRVEPIVVGLTADSDDDEGIPQRNFNSNTPVRSPVRVDITSDSGSDEPSLSTAPGKTSRVHTTPRSILDRNFYLAQAASKELYPWQRQRQKERPQQQRP</sequence>
<name>A0A2J6PEN6_9HELO</name>
<evidence type="ECO:0000313" key="3">
    <source>
        <dbReference type="Proteomes" id="UP000235672"/>
    </source>
</evidence>
<evidence type="ECO:0000256" key="1">
    <source>
        <dbReference type="SAM" id="MobiDB-lite"/>
    </source>
</evidence>
<dbReference type="EMBL" id="KZ613548">
    <property type="protein sequence ID" value="PMD12502.1"/>
    <property type="molecule type" value="Genomic_DNA"/>
</dbReference>
<gene>
    <name evidence="2" type="ORF">NA56DRAFT_652419</name>
</gene>
<feature type="region of interest" description="Disordered" evidence="1">
    <location>
        <begin position="63"/>
        <end position="116"/>
    </location>
</feature>
<organism evidence="2 3">
    <name type="scientific">Hyaloscypha hepaticicola</name>
    <dbReference type="NCBI Taxonomy" id="2082293"/>
    <lineage>
        <taxon>Eukaryota</taxon>
        <taxon>Fungi</taxon>
        <taxon>Dikarya</taxon>
        <taxon>Ascomycota</taxon>
        <taxon>Pezizomycotina</taxon>
        <taxon>Leotiomycetes</taxon>
        <taxon>Helotiales</taxon>
        <taxon>Hyaloscyphaceae</taxon>
        <taxon>Hyaloscypha</taxon>
    </lineage>
</organism>